<reference evidence="4 5" key="1">
    <citation type="journal article" date="2019" name="Mol. Biol. Evol.">
        <title>Blast fungal genomes show frequent chromosomal changes, gene gains and losses, and effector gene turnover.</title>
        <authorList>
            <person name="Gomez Luciano L.B."/>
            <person name="Jason Tsai I."/>
            <person name="Chuma I."/>
            <person name="Tosa Y."/>
            <person name="Chen Y.H."/>
            <person name="Li J.Y."/>
            <person name="Li M.Y."/>
            <person name="Jade Lu M.Y."/>
            <person name="Nakayashiki H."/>
            <person name="Li W.H."/>
        </authorList>
    </citation>
    <scope>NUCLEOTIDE SEQUENCE [LARGE SCALE GENOMIC DNA]</scope>
    <source>
        <strain evidence="4">MZ5-1-6</strain>
    </source>
</reference>
<dbReference type="EMBL" id="CP034209">
    <property type="protein sequence ID" value="QBZ65079.1"/>
    <property type="molecule type" value="Genomic_DNA"/>
</dbReference>
<dbReference type="GO" id="GO:0009395">
    <property type="term" value="P:phospholipid catabolic process"/>
    <property type="evidence" value="ECO:0007669"/>
    <property type="project" value="TreeGrafter"/>
</dbReference>
<feature type="region of interest" description="Disordered" evidence="2">
    <location>
        <begin position="446"/>
        <end position="483"/>
    </location>
</feature>
<dbReference type="GO" id="GO:0016788">
    <property type="term" value="F:hydrolase activity, acting on ester bonds"/>
    <property type="evidence" value="ECO:0007669"/>
    <property type="project" value="InterPro"/>
</dbReference>
<protein>
    <recommendedName>
        <fullName evidence="6">Phosphate-repressible acid phosphatase</fullName>
    </recommendedName>
</protein>
<dbReference type="InterPro" id="IPR007312">
    <property type="entry name" value="Phosphoesterase"/>
</dbReference>
<dbReference type="PANTHER" id="PTHR31956">
    <property type="entry name" value="NON-SPECIFIC PHOSPHOLIPASE C4-RELATED"/>
    <property type="match status" value="1"/>
</dbReference>
<evidence type="ECO:0000313" key="4">
    <source>
        <dbReference type="EMBL" id="QBZ65079.1"/>
    </source>
</evidence>
<gene>
    <name evidence="4" type="ORF">PoMZ_06783</name>
</gene>
<dbReference type="Proteomes" id="UP000294847">
    <property type="component" value="Chromosome 6"/>
</dbReference>
<evidence type="ECO:0000256" key="1">
    <source>
        <dbReference type="ARBA" id="ARBA00022801"/>
    </source>
</evidence>
<organism evidence="4 5">
    <name type="scientific">Pyricularia oryzae</name>
    <name type="common">Rice blast fungus</name>
    <name type="synonym">Magnaporthe oryzae</name>
    <dbReference type="NCBI Taxonomy" id="318829"/>
    <lineage>
        <taxon>Eukaryota</taxon>
        <taxon>Fungi</taxon>
        <taxon>Dikarya</taxon>
        <taxon>Ascomycota</taxon>
        <taxon>Pezizomycotina</taxon>
        <taxon>Sordariomycetes</taxon>
        <taxon>Sordariomycetidae</taxon>
        <taxon>Magnaporthales</taxon>
        <taxon>Pyriculariaceae</taxon>
        <taxon>Pyricularia</taxon>
    </lineage>
</organism>
<feature type="chain" id="PRO_5020708980" description="Phosphate-repressible acid phosphatase" evidence="3">
    <location>
        <begin position="20"/>
        <end position="533"/>
    </location>
</feature>
<dbReference type="AlphaFoldDB" id="A0A4P7NRZ7"/>
<evidence type="ECO:0000256" key="3">
    <source>
        <dbReference type="SAM" id="SignalP"/>
    </source>
</evidence>
<proteinExistence type="predicted"/>
<name>A0A4P7NRZ7_PYROR</name>
<dbReference type="Pfam" id="PF04185">
    <property type="entry name" value="Phosphoesterase"/>
    <property type="match status" value="1"/>
</dbReference>
<keyword evidence="3" id="KW-0732">Signal</keyword>
<evidence type="ECO:0008006" key="6">
    <source>
        <dbReference type="Google" id="ProtNLM"/>
    </source>
</evidence>
<feature type="compositionally biased region" description="Basic and acidic residues" evidence="2">
    <location>
        <begin position="422"/>
        <end position="439"/>
    </location>
</feature>
<evidence type="ECO:0000256" key="2">
    <source>
        <dbReference type="SAM" id="MobiDB-lite"/>
    </source>
</evidence>
<keyword evidence="1" id="KW-0378">Hydrolase</keyword>
<sequence length="533" mass="57789">MYTAIKAISLIAAAGLVAAAASPRGLAKNFHVRQGHPILTTRDTPTTAGSPAVGVTATATADVAAAAATANTLSPTSNVEGKAFNRILQIYLETTAYEHAINNTDCQALINQGILLTNHYGVAAPSQPNYVAPASGDYYGTDSDSFLLVDRNVSTIVDLLEDKNISWGDYNEGLPFTGYDGFEYSNPVEGNYARKHNLLLRFGSVFQNPDRLAKVKNLTMFYEDLNKKQLPQWGFVTPNLYNNGHDTNISVSCNWTRSFIEPLLQNTYFNDGKTVIYLTWQADGDDATDRNHVAGILLGSAIDKDLVGTKDDAFYNHYSELSSVQANWGLHTLGRWDVGANVWSWVGRKTGDAIRSWNNEIAGDTFESYYWNQSYGGVFSSANTSLHVYPAPNLELVQNGRTVLPAIADAWKGECGSFPSRNADDGHHGGEWRGGRFVNRRSDEAEMACDGGDGQDGDYDNSGADAWDGADHSGDHGGGSSTDANGGCLPDYYRNIIEIPDAAHPPQGFQVPLPLTPPEPIQTPIAIYAVDQE</sequence>
<feature type="region of interest" description="Disordered" evidence="2">
    <location>
        <begin position="420"/>
        <end position="439"/>
    </location>
</feature>
<evidence type="ECO:0000313" key="5">
    <source>
        <dbReference type="Proteomes" id="UP000294847"/>
    </source>
</evidence>
<accession>A0A4P7NRZ7</accession>
<feature type="signal peptide" evidence="3">
    <location>
        <begin position="1"/>
        <end position="19"/>
    </location>
</feature>
<dbReference type="PANTHER" id="PTHR31956:SF15">
    <property type="entry name" value="ACID PHOSPHATASE PHOA"/>
    <property type="match status" value="1"/>
</dbReference>